<organism evidence="3 4">
    <name type="scientific">Adhaeribacter soli</name>
    <dbReference type="NCBI Taxonomy" id="2607655"/>
    <lineage>
        <taxon>Bacteria</taxon>
        <taxon>Pseudomonadati</taxon>
        <taxon>Bacteroidota</taxon>
        <taxon>Cytophagia</taxon>
        <taxon>Cytophagales</taxon>
        <taxon>Hymenobacteraceae</taxon>
        <taxon>Adhaeribacter</taxon>
    </lineage>
</organism>
<feature type="domain" description="Thioredoxin" evidence="2">
    <location>
        <begin position="5"/>
        <end position="143"/>
    </location>
</feature>
<dbReference type="PANTHER" id="PTHR15337">
    <property type="entry name" value="ANTERIOR GRADIENT PROTEIN-RELATED"/>
    <property type="match status" value="1"/>
</dbReference>
<dbReference type="InterPro" id="IPR013766">
    <property type="entry name" value="Thioredoxin_domain"/>
</dbReference>
<keyword evidence="4" id="KW-1185">Reference proteome</keyword>
<gene>
    <name evidence="3" type="ORF">F0P94_03545</name>
</gene>
<comment type="caution">
    <text evidence="3">The sequence shown here is derived from an EMBL/GenBank/DDBJ whole genome shotgun (WGS) entry which is preliminary data.</text>
</comment>
<dbReference type="PANTHER" id="PTHR15337:SF11">
    <property type="entry name" value="THIOREDOXIN DOMAIN-CONTAINING PROTEIN"/>
    <property type="match status" value="1"/>
</dbReference>
<proteinExistence type="predicted"/>
<dbReference type="InterPro" id="IPR036249">
    <property type="entry name" value="Thioredoxin-like_sf"/>
</dbReference>
<dbReference type="SUPFAM" id="SSF52833">
    <property type="entry name" value="Thioredoxin-like"/>
    <property type="match status" value="1"/>
</dbReference>
<evidence type="ECO:0000313" key="3">
    <source>
        <dbReference type="EMBL" id="KAA9346167.1"/>
    </source>
</evidence>
<dbReference type="PROSITE" id="PS51352">
    <property type="entry name" value="THIOREDOXIN_2"/>
    <property type="match status" value="1"/>
</dbReference>
<keyword evidence="1" id="KW-0732">Signal</keyword>
<dbReference type="AlphaFoldDB" id="A0A5N1J627"/>
<evidence type="ECO:0000256" key="1">
    <source>
        <dbReference type="ARBA" id="ARBA00022729"/>
    </source>
</evidence>
<dbReference type="EMBL" id="VTWT01000001">
    <property type="protein sequence ID" value="KAA9346167.1"/>
    <property type="molecule type" value="Genomic_DNA"/>
</dbReference>
<reference evidence="3 4" key="1">
    <citation type="submission" date="2019-09" db="EMBL/GenBank/DDBJ databases">
        <title>Genome sequence of Adhaeribacter sp. M2.</title>
        <authorList>
            <person name="Srinivasan S."/>
        </authorList>
    </citation>
    <scope>NUCLEOTIDE SEQUENCE [LARGE SCALE GENOMIC DNA]</scope>
    <source>
        <strain evidence="3 4">M2</strain>
    </source>
</reference>
<dbReference type="InterPro" id="IPR051099">
    <property type="entry name" value="AGR/TXD"/>
</dbReference>
<accession>A0A5N1J627</accession>
<dbReference type="Pfam" id="PF13899">
    <property type="entry name" value="Thioredoxin_7"/>
    <property type="match status" value="1"/>
</dbReference>
<dbReference type="Proteomes" id="UP000326570">
    <property type="component" value="Unassembled WGS sequence"/>
</dbReference>
<evidence type="ECO:0000259" key="2">
    <source>
        <dbReference type="PROSITE" id="PS51352"/>
    </source>
</evidence>
<evidence type="ECO:0000313" key="4">
    <source>
        <dbReference type="Proteomes" id="UP000326570"/>
    </source>
</evidence>
<name>A0A5N1J627_9BACT</name>
<dbReference type="Gene3D" id="3.40.30.10">
    <property type="entry name" value="Glutaredoxin"/>
    <property type="match status" value="1"/>
</dbReference>
<sequence length="143" mass="16038">MKVLSLLIAGFLTFSAQGWQNNLEKAKTEAQASHKQILLNFSGSDWCGPCIKLTREVFESEPFKNYANQNLVLLNADFPRQKKNQLSKEKITQNEALADQYNKAGTFPLTLLLDENGKVLKKWEGNPGLKPEQFVAALQAAKK</sequence>
<protein>
    <submittedName>
        <fullName evidence="3">Thioredoxin family protein</fullName>
    </submittedName>
</protein>
<dbReference type="RefSeq" id="WP_150902326.1">
    <property type="nucleotide sequence ID" value="NZ_VTWT01000001.1"/>
</dbReference>